<dbReference type="SUPFAM" id="SSF55785">
    <property type="entry name" value="PYP-like sensor domain (PAS domain)"/>
    <property type="match status" value="1"/>
</dbReference>
<accession>T0Z588</accession>
<name>T0Z588_9ZZZZ</name>
<comment type="caution">
    <text evidence="2">The sequence shown here is derived from an EMBL/GenBank/DDBJ whole genome shotgun (WGS) entry which is preliminary data.</text>
</comment>
<dbReference type="InterPro" id="IPR035965">
    <property type="entry name" value="PAS-like_dom_sf"/>
</dbReference>
<dbReference type="Gene3D" id="3.30.450.20">
    <property type="entry name" value="PAS domain"/>
    <property type="match status" value="1"/>
</dbReference>
<dbReference type="Pfam" id="PF13426">
    <property type="entry name" value="PAS_9"/>
    <property type="match status" value="1"/>
</dbReference>
<dbReference type="InterPro" id="IPR000014">
    <property type="entry name" value="PAS"/>
</dbReference>
<dbReference type="CDD" id="cd00130">
    <property type="entry name" value="PAS"/>
    <property type="match status" value="1"/>
</dbReference>
<proteinExistence type="predicted"/>
<evidence type="ECO:0000313" key="2">
    <source>
        <dbReference type="EMBL" id="EQD43201.1"/>
    </source>
</evidence>
<organism evidence="2">
    <name type="scientific">mine drainage metagenome</name>
    <dbReference type="NCBI Taxonomy" id="410659"/>
    <lineage>
        <taxon>unclassified sequences</taxon>
        <taxon>metagenomes</taxon>
        <taxon>ecological metagenomes</taxon>
    </lineage>
</organism>
<feature type="non-terminal residue" evidence="2">
    <location>
        <position position="205"/>
    </location>
</feature>
<protein>
    <submittedName>
        <fullName evidence="2">PAS/PAC sensor protein</fullName>
    </submittedName>
</protein>
<feature type="domain" description="PAS" evidence="1">
    <location>
        <begin position="77"/>
        <end position="178"/>
    </location>
</feature>
<dbReference type="NCBIfam" id="TIGR00229">
    <property type="entry name" value="sensory_box"/>
    <property type="match status" value="1"/>
</dbReference>
<evidence type="ECO:0000259" key="1">
    <source>
        <dbReference type="Pfam" id="PF13426"/>
    </source>
</evidence>
<gene>
    <name evidence="2" type="ORF">B1A_15605</name>
</gene>
<dbReference type="AlphaFoldDB" id="T0Z588"/>
<sequence length="205" mass="23651">MSNNPDEHESLRVIAEVKLAHHTLPQAVGNRPIEDVLHELQVHQIELEMQNETLKQTQLTLEESRDRYMYLYDFAPVGCFTLTNAGLIFEVNLPGAALLQMDRSKLLQCRFAQFIVPEQRDYWYRRILCALQPGEAKHFELSLIKADGTTLDTRIDCLRMEPIHGECSVRIALTNITDHKRVEKALNESRPQISTALRNSRNRTD</sequence>
<reference evidence="2" key="2">
    <citation type="journal article" date="2014" name="ISME J.">
        <title>Microbial stratification in low pH oxic and suboxic macroscopic growths along an acid mine drainage.</title>
        <authorList>
            <person name="Mendez-Garcia C."/>
            <person name="Mesa V."/>
            <person name="Sprenger R.R."/>
            <person name="Richter M."/>
            <person name="Diez M.S."/>
            <person name="Solano J."/>
            <person name="Bargiela R."/>
            <person name="Golyshina O.V."/>
            <person name="Manteca A."/>
            <person name="Ramos J.L."/>
            <person name="Gallego J.R."/>
            <person name="Llorente I."/>
            <person name="Martins Dos Santos V.A."/>
            <person name="Jensen O.N."/>
            <person name="Pelaez A.I."/>
            <person name="Sanchez J."/>
            <person name="Ferrer M."/>
        </authorList>
    </citation>
    <scope>NUCLEOTIDE SEQUENCE</scope>
</reference>
<reference evidence="2" key="1">
    <citation type="submission" date="2013-08" db="EMBL/GenBank/DDBJ databases">
        <authorList>
            <person name="Mendez C."/>
            <person name="Richter M."/>
            <person name="Ferrer M."/>
            <person name="Sanchez J."/>
        </authorList>
    </citation>
    <scope>NUCLEOTIDE SEQUENCE</scope>
</reference>
<dbReference type="EMBL" id="AUZX01011449">
    <property type="protein sequence ID" value="EQD43201.1"/>
    <property type="molecule type" value="Genomic_DNA"/>
</dbReference>